<evidence type="ECO:0000259" key="8">
    <source>
        <dbReference type="Pfam" id="PF00534"/>
    </source>
</evidence>
<evidence type="ECO:0000256" key="1">
    <source>
        <dbReference type="ARBA" id="ARBA00009481"/>
    </source>
</evidence>
<gene>
    <name evidence="10" type="ORF">S40285_04991</name>
</gene>
<evidence type="ECO:0000256" key="3">
    <source>
        <dbReference type="ARBA" id="ARBA00022526"/>
    </source>
</evidence>
<evidence type="ECO:0000256" key="6">
    <source>
        <dbReference type="ARBA" id="ARBA00023277"/>
    </source>
</evidence>
<keyword evidence="6" id="KW-0119">Carbohydrate metabolism</keyword>
<dbReference type="InterPro" id="IPR049438">
    <property type="entry name" value="TreT_GT1"/>
</dbReference>
<name>A0A084QRX3_STAC4</name>
<dbReference type="Gene3D" id="3.40.50.2000">
    <property type="entry name" value="Glycogen Phosphorylase B"/>
    <property type="match status" value="2"/>
</dbReference>
<protein>
    <submittedName>
        <fullName evidence="10">Uncharacterized protein</fullName>
    </submittedName>
</protein>
<dbReference type="GO" id="GO:0006006">
    <property type="term" value="P:glucose metabolic process"/>
    <property type="evidence" value="ECO:0007669"/>
    <property type="project" value="UniProtKB-KW"/>
</dbReference>
<keyword evidence="5" id="KW-0808">Transferase</keyword>
<evidence type="ECO:0000256" key="2">
    <source>
        <dbReference type="ARBA" id="ARBA00011738"/>
    </source>
</evidence>
<dbReference type="AlphaFoldDB" id="A0A084QRX3"/>
<evidence type="ECO:0000256" key="7">
    <source>
        <dbReference type="SAM" id="MobiDB-lite"/>
    </source>
</evidence>
<dbReference type="Pfam" id="PF00534">
    <property type="entry name" value="Glycos_transf_1"/>
    <property type="match status" value="1"/>
</dbReference>
<dbReference type="EMBL" id="KL660411">
    <property type="protein sequence ID" value="KFA66708.1"/>
    <property type="molecule type" value="Genomic_DNA"/>
</dbReference>
<accession>A0A084QRX3</accession>
<dbReference type="OMA" id="NAAAWMY"/>
<keyword evidence="4" id="KW-0328">Glycosyltransferase</keyword>
<dbReference type="PANTHER" id="PTHR47779:SF1">
    <property type="entry name" value="SYNTHASE (CCG-9), PUTATIVE (AFU_ORTHOLOGUE AFUA_3G12100)-RELATED"/>
    <property type="match status" value="1"/>
</dbReference>
<dbReference type="SUPFAM" id="SSF53756">
    <property type="entry name" value="UDP-Glycosyltransferase/glycogen phosphorylase"/>
    <property type="match status" value="1"/>
</dbReference>
<dbReference type="HOGENOM" id="CLU_011001_0_0_1"/>
<dbReference type="Proteomes" id="UP000028524">
    <property type="component" value="Unassembled WGS sequence"/>
</dbReference>
<sequence>MATKKDESQQFHTRASSHMKRRMSNAVTEEGQFSTSLTNLYLGISAVFRNEKTAVVALAIHDTVYLVDYCVKQVVLDNAEHDHIAETLIPDIKAYQSEHLVKFIGAGLPTTLQSMSPTLCSRLWLELDIVPIVMRPDSDSKWKNFWGLKHVDEQADSMARKCIMTFGPSCVPVLQVGFRGAVQTDVGFRVQLATMQNYKSTCGPATWRAMSQYAQRLHSKKIKVAFFSSTPQGGGVALMRHAIIRFAHVMGLDVNWYVPKPKPGVFRITKNIHNILQGVSRDGQRISEDDKNSISEWILSNAHRYWLAENGPLQPPEKGGADIIFIDDPQMPGLIPIIKRLTPKRPVLYRSHIQIRSDLIAKEGSPQADIWDYLWSNIEHADMFISHPIPQFVPHTVSREKVAYMPATTDWLDGLNKPLSDLDTGYYGHIYNLQCHSRKATELKWPSRKYVAQVARFDPSKGIPDVIDAYAKFRKQCASKDITDIPQLCICGNGSIDDPDTNGVFDETMNQLETKYPDLVDDCSIMLLNANDQLLNTIIRNAHVILQLSTREGFEVKVSEALHAGRPVIATRAGGIPLQIKDGVNGFLVEPGDSDAVAEKLLRLFGDADLHRKMSEEARTGVSDEVGTVGNALAWFYLASKWYELGVEPGLKGNERWVNDMAREEAGEPYREGENRLPREFTQKKEAPIHQK</sequence>
<keyword evidence="3" id="KW-0313">Glucose metabolism</keyword>
<dbReference type="Pfam" id="PF21269">
    <property type="entry name" value="TreT_GT1"/>
    <property type="match status" value="1"/>
</dbReference>
<dbReference type="InterPro" id="IPR001296">
    <property type="entry name" value="Glyco_trans_1"/>
</dbReference>
<keyword evidence="11" id="KW-1185">Reference proteome</keyword>
<dbReference type="STRING" id="1283841.A0A084QRX3"/>
<evidence type="ECO:0000256" key="5">
    <source>
        <dbReference type="ARBA" id="ARBA00022679"/>
    </source>
</evidence>
<feature type="region of interest" description="Disordered" evidence="7">
    <location>
        <begin position="665"/>
        <end position="692"/>
    </location>
</feature>
<dbReference type="CDD" id="cd03792">
    <property type="entry name" value="GT4_trehalose_phosphorylase"/>
    <property type="match status" value="1"/>
</dbReference>
<proteinExistence type="inferred from homology"/>
<feature type="domain" description="Glycosyl transferase family 1" evidence="8">
    <location>
        <begin position="447"/>
        <end position="619"/>
    </location>
</feature>
<dbReference type="InterPro" id="IPR052078">
    <property type="entry name" value="Trehalose_Metab_GTase"/>
</dbReference>
<evidence type="ECO:0000259" key="9">
    <source>
        <dbReference type="Pfam" id="PF21269"/>
    </source>
</evidence>
<feature type="domain" description="Trehalose synthase N-terminal" evidence="9">
    <location>
        <begin position="227"/>
        <end position="393"/>
    </location>
</feature>
<evidence type="ECO:0000313" key="10">
    <source>
        <dbReference type="EMBL" id="KFA66708.1"/>
    </source>
</evidence>
<dbReference type="GO" id="GO:0016757">
    <property type="term" value="F:glycosyltransferase activity"/>
    <property type="evidence" value="ECO:0007669"/>
    <property type="project" value="UniProtKB-KW"/>
</dbReference>
<evidence type="ECO:0000256" key="4">
    <source>
        <dbReference type="ARBA" id="ARBA00022676"/>
    </source>
</evidence>
<comment type="subunit">
    <text evidence="2">Homodimer.</text>
</comment>
<reference evidence="10 11" key="1">
    <citation type="journal article" date="2014" name="BMC Genomics">
        <title>Comparative genome sequencing reveals chemotype-specific gene clusters in the toxigenic black mold Stachybotrys.</title>
        <authorList>
            <person name="Semeiks J."/>
            <person name="Borek D."/>
            <person name="Otwinowski Z."/>
            <person name="Grishin N.V."/>
        </authorList>
    </citation>
    <scope>NUCLEOTIDE SEQUENCE [LARGE SCALE GENOMIC DNA]</scope>
    <source>
        <strain evidence="10 11">IBT 40285</strain>
    </source>
</reference>
<organism evidence="10 11">
    <name type="scientific">Stachybotrys chlorohalonatus (strain IBT 40285)</name>
    <dbReference type="NCBI Taxonomy" id="1283841"/>
    <lineage>
        <taxon>Eukaryota</taxon>
        <taxon>Fungi</taxon>
        <taxon>Dikarya</taxon>
        <taxon>Ascomycota</taxon>
        <taxon>Pezizomycotina</taxon>
        <taxon>Sordariomycetes</taxon>
        <taxon>Hypocreomycetidae</taxon>
        <taxon>Hypocreales</taxon>
        <taxon>Stachybotryaceae</taxon>
        <taxon>Stachybotrys</taxon>
    </lineage>
</organism>
<comment type="similarity">
    <text evidence="1">Belongs to the glycosyltransferase group 1 family. Glycosyltransferase 4 subfamily.</text>
</comment>
<dbReference type="InParanoid" id="A0A084QRX3"/>
<dbReference type="PANTHER" id="PTHR47779">
    <property type="entry name" value="SYNTHASE (CCG-9), PUTATIVE (AFU_ORTHOLOGUE AFUA_3G12100)-RELATED"/>
    <property type="match status" value="1"/>
</dbReference>
<evidence type="ECO:0000313" key="11">
    <source>
        <dbReference type="Proteomes" id="UP000028524"/>
    </source>
</evidence>
<feature type="region of interest" description="Disordered" evidence="7">
    <location>
        <begin position="1"/>
        <end position="25"/>
    </location>
</feature>
<dbReference type="OrthoDB" id="937291at2759"/>